<evidence type="ECO:0000313" key="1">
    <source>
        <dbReference type="EMBL" id="OJJ84595.1"/>
    </source>
</evidence>
<reference evidence="2" key="1">
    <citation type="journal article" date="2017" name="Genome Biol.">
        <title>Comparative genomics reveals high biological diversity and specific adaptations in the industrially and medically important fungal genus Aspergillus.</title>
        <authorList>
            <person name="de Vries R.P."/>
            <person name="Riley R."/>
            <person name="Wiebenga A."/>
            <person name="Aguilar-Osorio G."/>
            <person name="Amillis S."/>
            <person name="Uchima C.A."/>
            <person name="Anderluh G."/>
            <person name="Asadollahi M."/>
            <person name="Askin M."/>
            <person name="Barry K."/>
            <person name="Battaglia E."/>
            <person name="Bayram O."/>
            <person name="Benocci T."/>
            <person name="Braus-Stromeyer S.A."/>
            <person name="Caldana C."/>
            <person name="Canovas D."/>
            <person name="Cerqueira G.C."/>
            <person name="Chen F."/>
            <person name="Chen W."/>
            <person name="Choi C."/>
            <person name="Clum A."/>
            <person name="Dos Santos R.A."/>
            <person name="Damasio A.R."/>
            <person name="Diallinas G."/>
            <person name="Emri T."/>
            <person name="Fekete E."/>
            <person name="Flipphi M."/>
            <person name="Freyberg S."/>
            <person name="Gallo A."/>
            <person name="Gournas C."/>
            <person name="Habgood R."/>
            <person name="Hainaut M."/>
            <person name="Harispe M.L."/>
            <person name="Henrissat B."/>
            <person name="Hilden K.S."/>
            <person name="Hope R."/>
            <person name="Hossain A."/>
            <person name="Karabika E."/>
            <person name="Karaffa L."/>
            <person name="Karanyi Z."/>
            <person name="Krasevec N."/>
            <person name="Kuo A."/>
            <person name="Kusch H."/>
            <person name="LaButti K."/>
            <person name="Lagendijk E.L."/>
            <person name="Lapidus A."/>
            <person name="Levasseur A."/>
            <person name="Lindquist E."/>
            <person name="Lipzen A."/>
            <person name="Logrieco A.F."/>
            <person name="MacCabe A."/>
            <person name="Maekelae M.R."/>
            <person name="Malavazi I."/>
            <person name="Melin P."/>
            <person name="Meyer V."/>
            <person name="Mielnichuk N."/>
            <person name="Miskei M."/>
            <person name="Molnar A.P."/>
            <person name="Mule G."/>
            <person name="Ngan C.Y."/>
            <person name="Orejas M."/>
            <person name="Orosz E."/>
            <person name="Ouedraogo J.P."/>
            <person name="Overkamp K.M."/>
            <person name="Park H.-S."/>
            <person name="Perrone G."/>
            <person name="Piumi F."/>
            <person name="Punt P.J."/>
            <person name="Ram A.F."/>
            <person name="Ramon A."/>
            <person name="Rauscher S."/>
            <person name="Record E."/>
            <person name="Riano-Pachon D.M."/>
            <person name="Robert V."/>
            <person name="Roehrig J."/>
            <person name="Ruller R."/>
            <person name="Salamov A."/>
            <person name="Salih N.S."/>
            <person name="Samson R.A."/>
            <person name="Sandor E."/>
            <person name="Sanguinetti M."/>
            <person name="Schuetze T."/>
            <person name="Sepcic K."/>
            <person name="Shelest E."/>
            <person name="Sherlock G."/>
            <person name="Sophianopoulou V."/>
            <person name="Squina F.M."/>
            <person name="Sun H."/>
            <person name="Susca A."/>
            <person name="Todd R.B."/>
            <person name="Tsang A."/>
            <person name="Unkles S.E."/>
            <person name="van de Wiele N."/>
            <person name="van Rossen-Uffink D."/>
            <person name="Oliveira J.V."/>
            <person name="Vesth T.C."/>
            <person name="Visser J."/>
            <person name="Yu J.-H."/>
            <person name="Zhou M."/>
            <person name="Andersen M.R."/>
            <person name="Archer D.B."/>
            <person name="Baker S.E."/>
            <person name="Benoit I."/>
            <person name="Brakhage A.A."/>
            <person name="Braus G.H."/>
            <person name="Fischer R."/>
            <person name="Frisvad J.C."/>
            <person name="Goldman G.H."/>
            <person name="Houbraken J."/>
            <person name="Oakley B."/>
            <person name="Pocsi I."/>
            <person name="Scazzocchio C."/>
            <person name="Seiboth B."/>
            <person name="vanKuyk P.A."/>
            <person name="Wortman J."/>
            <person name="Dyer P.S."/>
            <person name="Grigoriev I.V."/>
        </authorList>
    </citation>
    <scope>NUCLEOTIDE SEQUENCE [LARGE SCALE GENOMIC DNA]</scope>
    <source>
        <strain evidence="2">CBS 516.65</strain>
    </source>
</reference>
<evidence type="ECO:0000313" key="2">
    <source>
        <dbReference type="Proteomes" id="UP000184300"/>
    </source>
</evidence>
<sequence length="148" mass="16643">MRHTANMQGPQRKGLHSNCLWHSHGMFHDTNLEILINLRALTLRAMTLATDQNQLRQMFLTLSTSFPALETVIFDELRSGWTRYNYVEFPVIPEGASDDDSVGLIAGFEPIAYDKLEGQCRESVVSYSGPGIYDALGILAKTGKIRPW</sequence>
<dbReference type="EMBL" id="KV878896">
    <property type="protein sequence ID" value="OJJ84595.1"/>
    <property type="molecule type" value="Genomic_DNA"/>
</dbReference>
<dbReference type="Proteomes" id="UP000184300">
    <property type="component" value="Unassembled WGS sequence"/>
</dbReference>
<name>A0A1L9VL27_ASPGL</name>
<keyword evidence="2" id="KW-1185">Reference proteome</keyword>
<gene>
    <name evidence="1" type="ORF">ASPGLDRAFT_1456960</name>
</gene>
<organism evidence="1 2">
    <name type="scientific">Aspergillus glaucus CBS 516.65</name>
    <dbReference type="NCBI Taxonomy" id="1160497"/>
    <lineage>
        <taxon>Eukaryota</taxon>
        <taxon>Fungi</taxon>
        <taxon>Dikarya</taxon>
        <taxon>Ascomycota</taxon>
        <taxon>Pezizomycotina</taxon>
        <taxon>Eurotiomycetes</taxon>
        <taxon>Eurotiomycetidae</taxon>
        <taxon>Eurotiales</taxon>
        <taxon>Aspergillaceae</taxon>
        <taxon>Aspergillus</taxon>
        <taxon>Aspergillus subgen. Aspergillus</taxon>
    </lineage>
</organism>
<dbReference type="RefSeq" id="XP_022401293.1">
    <property type="nucleotide sequence ID" value="XM_022541857.1"/>
</dbReference>
<dbReference type="GeneID" id="34458118"/>
<dbReference type="VEuPathDB" id="FungiDB:ASPGLDRAFT_1456960"/>
<protein>
    <submittedName>
        <fullName evidence="1">Uncharacterized protein</fullName>
    </submittedName>
</protein>
<accession>A0A1L9VL27</accession>
<proteinExistence type="predicted"/>
<dbReference type="AlphaFoldDB" id="A0A1L9VL27"/>